<accession>A0A0G4JUD0</accession>
<dbReference type="AlphaFoldDB" id="A0A0G4JUD0"/>
<reference evidence="2" key="1">
    <citation type="submission" date="2015-01" db="EMBL/GenBank/DDBJ databases">
        <authorList>
            <person name="Paterson Steve"/>
        </authorList>
    </citation>
    <scope>NUCLEOTIDE SEQUENCE [LARGE SCALE GENOMIC DNA]</scope>
    <source>
        <strain evidence="2">OBR1</strain>
    </source>
</reference>
<keyword evidence="2" id="KW-1185">Reference proteome</keyword>
<evidence type="ECO:0000313" key="1">
    <source>
        <dbReference type="EMBL" id="CPR15865.1"/>
    </source>
</evidence>
<dbReference type="RefSeq" id="WP_156186727.1">
    <property type="nucleotide sequence ID" value="NZ_CGIG01000001.1"/>
</dbReference>
<proteinExistence type="predicted"/>
<sequence length="48" mass="5069">MKAQNKLRELNLKEMKAVSGGIGVKWGGVKGGNGGYVQFFMGSRPGKG</sequence>
<name>A0A0G4JUD0_9GAMM</name>
<dbReference type="GeneID" id="70909836"/>
<gene>
    <name evidence="1" type="ORF">BN1221_01759</name>
</gene>
<dbReference type="EMBL" id="CGIG01000001">
    <property type="protein sequence ID" value="CPR15865.1"/>
    <property type="molecule type" value="Genomic_DNA"/>
</dbReference>
<evidence type="ECO:0000313" key="2">
    <source>
        <dbReference type="Proteomes" id="UP000044377"/>
    </source>
</evidence>
<dbReference type="Proteomes" id="UP000044377">
    <property type="component" value="Unassembled WGS sequence"/>
</dbReference>
<organism evidence="1 2">
    <name type="scientific">Brenneria goodwinii</name>
    <dbReference type="NCBI Taxonomy" id="1109412"/>
    <lineage>
        <taxon>Bacteria</taxon>
        <taxon>Pseudomonadati</taxon>
        <taxon>Pseudomonadota</taxon>
        <taxon>Gammaproteobacteria</taxon>
        <taxon>Enterobacterales</taxon>
        <taxon>Pectobacteriaceae</taxon>
        <taxon>Brenneria</taxon>
    </lineage>
</organism>
<protein>
    <submittedName>
        <fullName evidence="1">Uncharacterized protein</fullName>
    </submittedName>
</protein>